<protein>
    <submittedName>
        <fullName evidence="2">Lysophospholipase L1-like esterase</fullName>
    </submittedName>
</protein>
<accession>A0A7Y9KWH3</accession>
<evidence type="ECO:0000313" key="3">
    <source>
        <dbReference type="Proteomes" id="UP000530403"/>
    </source>
</evidence>
<dbReference type="CDD" id="cd01832">
    <property type="entry name" value="SGNH_hydrolase_like_1"/>
    <property type="match status" value="1"/>
</dbReference>
<dbReference type="AlphaFoldDB" id="A0A7Y9KWH3"/>
<reference evidence="2 3" key="1">
    <citation type="submission" date="2020-07" db="EMBL/GenBank/DDBJ databases">
        <title>Sequencing the genomes of 1000 actinobacteria strains.</title>
        <authorList>
            <person name="Klenk H.-P."/>
        </authorList>
    </citation>
    <scope>NUCLEOTIDE SEQUENCE [LARGE SCALE GENOMIC DNA]</scope>
    <source>
        <strain evidence="2 3">DSM 41455</strain>
    </source>
</reference>
<dbReference type="Gene3D" id="3.40.50.1110">
    <property type="entry name" value="SGNH hydrolase"/>
    <property type="match status" value="1"/>
</dbReference>
<feature type="domain" description="SGNH hydrolase-type esterase" evidence="1">
    <location>
        <begin position="35"/>
        <end position="210"/>
    </location>
</feature>
<dbReference type="EMBL" id="JACCCF010000001">
    <property type="protein sequence ID" value="NYE39853.1"/>
    <property type="molecule type" value="Genomic_DNA"/>
</dbReference>
<name>A0A7Y9KWH3_9ACTN</name>
<proteinExistence type="predicted"/>
<gene>
    <name evidence="2" type="ORF">HEB29_000864</name>
</gene>
<dbReference type="SUPFAM" id="SSF52266">
    <property type="entry name" value="SGNH hydrolase"/>
    <property type="match status" value="1"/>
</dbReference>
<dbReference type="Proteomes" id="UP000530403">
    <property type="component" value="Unassembled WGS sequence"/>
</dbReference>
<dbReference type="Pfam" id="PF13472">
    <property type="entry name" value="Lipase_GDSL_2"/>
    <property type="match status" value="1"/>
</dbReference>
<comment type="caution">
    <text evidence="2">The sequence shown here is derived from an EMBL/GenBank/DDBJ whole genome shotgun (WGS) entry which is preliminary data.</text>
</comment>
<dbReference type="InterPro" id="IPR036514">
    <property type="entry name" value="SGNH_hydro_sf"/>
</dbReference>
<sequence>METIDVTESNDPHVVSPAEGSELLRGAPWSRLVIVGDSVAQGVSEPRRGYRSEPWSSLVIAALRTVRPELEYLNLGVRDLVTSQVRETQLQPALDFEPDLVIALCGGNDGLRKVFDPDAAENELEALFTPLRKAGGTLVTSGFFDIIGNPHFDERYRGVARERLAVLSQRMRAVSERLDAVYVDMQTHPTGREESVWSSDGIHLNARGQAVLGTEIIRALGARLGNN</sequence>
<organism evidence="2 3">
    <name type="scientific">Streptomyces fulvorobeus</name>
    <dbReference type="NCBI Taxonomy" id="284028"/>
    <lineage>
        <taxon>Bacteria</taxon>
        <taxon>Bacillati</taxon>
        <taxon>Actinomycetota</taxon>
        <taxon>Actinomycetes</taxon>
        <taxon>Kitasatosporales</taxon>
        <taxon>Streptomycetaceae</taxon>
        <taxon>Streptomyces</taxon>
    </lineage>
</organism>
<evidence type="ECO:0000259" key="1">
    <source>
        <dbReference type="Pfam" id="PF13472"/>
    </source>
</evidence>
<dbReference type="RefSeq" id="WP_179763927.1">
    <property type="nucleotide sequence ID" value="NZ_BAAAUE010000006.1"/>
</dbReference>
<dbReference type="InterPro" id="IPR053140">
    <property type="entry name" value="GDSL_Rv0518-like"/>
</dbReference>
<dbReference type="InterPro" id="IPR013830">
    <property type="entry name" value="SGNH_hydro"/>
</dbReference>
<evidence type="ECO:0000313" key="2">
    <source>
        <dbReference type="EMBL" id="NYE39853.1"/>
    </source>
</evidence>
<dbReference type="PANTHER" id="PTHR43784:SF2">
    <property type="entry name" value="GDSL-LIKE LIPASE_ACYLHYDROLASE, PUTATIVE (AFU_ORTHOLOGUE AFUA_2G00820)-RELATED"/>
    <property type="match status" value="1"/>
</dbReference>
<dbReference type="PANTHER" id="PTHR43784">
    <property type="entry name" value="GDSL-LIKE LIPASE/ACYLHYDROLASE, PUTATIVE (AFU_ORTHOLOGUE AFUA_2G00820)-RELATED"/>
    <property type="match status" value="1"/>
</dbReference>